<evidence type="ECO:0000259" key="1">
    <source>
        <dbReference type="SMART" id="SM00245"/>
    </source>
</evidence>
<dbReference type="PROSITE" id="PS51257">
    <property type="entry name" value="PROKAR_LIPOPROTEIN"/>
    <property type="match status" value="1"/>
</dbReference>
<dbReference type="CDD" id="cd07563">
    <property type="entry name" value="Peptidase_S41_IRBP"/>
    <property type="match status" value="1"/>
</dbReference>
<gene>
    <name evidence="2" type="ORF">HHU12_10340</name>
</gene>
<evidence type="ECO:0000313" key="2">
    <source>
        <dbReference type="EMBL" id="NME68358.1"/>
    </source>
</evidence>
<dbReference type="InterPro" id="IPR028204">
    <property type="entry name" value="Tricorn_C1"/>
</dbReference>
<keyword evidence="3" id="KW-1185">Reference proteome</keyword>
<comment type="caution">
    <text evidence="2">The sequence shown here is derived from an EMBL/GenBank/DDBJ whole genome shotgun (WGS) entry which is preliminary data.</text>
</comment>
<reference evidence="2 3" key="1">
    <citation type="submission" date="2020-04" db="EMBL/GenBank/DDBJ databases">
        <title>Flammeovirga sp. SR4, a novel species isolated from seawater.</title>
        <authorList>
            <person name="Wang X."/>
        </authorList>
    </citation>
    <scope>NUCLEOTIDE SEQUENCE [LARGE SCALE GENOMIC DNA]</scope>
    <source>
        <strain evidence="2 3">ATCC 23126</strain>
    </source>
</reference>
<dbReference type="Gene3D" id="3.30.750.44">
    <property type="match status" value="1"/>
</dbReference>
<accession>A0A7X9RRX5</accession>
<name>A0A7X9RRX5_9BACT</name>
<protein>
    <submittedName>
        <fullName evidence="2">S41 family peptidase</fullName>
    </submittedName>
</protein>
<dbReference type="GO" id="GO:0008236">
    <property type="term" value="F:serine-type peptidase activity"/>
    <property type="evidence" value="ECO:0007669"/>
    <property type="project" value="InterPro"/>
</dbReference>
<dbReference type="SUPFAM" id="SSF52096">
    <property type="entry name" value="ClpP/crotonase"/>
    <property type="match status" value="1"/>
</dbReference>
<dbReference type="AlphaFoldDB" id="A0A7X9RRX5"/>
<proteinExistence type="predicted"/>
<dbReference type="InterPro" id="IPR005151">
    <property type="entry name" value="Tail-specific_protease"/>
</dbReference>
<dbReference type="Pfam" id="PF03572">
    <property type="entry name" value="Peptidase_S41"/>
    <property type="match status" value="1"/>
</dbReference>
<dbReference type="GO" id="GO:0004175">
    <property type="term" value="F:endopeptidase activity"/>
    <property type="evidence" value="ECO:0007669"/>
    <property type="project" value="TreeGrafter"/>
</dbReference>
<dbReference type="GO" id="GO:0006508">
    <property type="term" value="P:proteolysis"/>
    <property type="evidence" value="ECO:0007669"/>
    <property type="project" value="InterPro"/>
</dbReference>
<dbReference type="EMBL" id="JABANE010000023">
    <property type="protein sequence ID" value="NME68358.1"/>
    <property type="molecule type" value="Genomic_DNA"/>
</dbReference>
<sequence>MKTNQFKTTVLSVFVAVFLFGCENLFIEKDPGSNHRESFEYLWNKVNEQYSYLELKNIDWDSVYTVYNAQVKDEMYQEEFFSLMFDMLKTLEDGHVNLYSPFSVSRYPELAVPDSNYSTRIVRSTYLSEQYLITGPLQHDLIHKINDAGEKVIDTLHVNGNENDVKGIGYVRYSSFVSLISNYDIDYVISRYGAITQGLIIDVRSNGGGSPLNIFQLCERFIPADAGETILYYSRNKVGPGANDFDEWTPAKVSPSGLYYPGRIVILTDRSCYSATSYFATAMKAVQKLRDVKIIGVPTGGGLGAPRGGQLPNGWYYRMSVTQTRSVDGDLDFELGVPPDIYVTQKPSDTQKNIDTILEAAIDEIKYGDW</sequence>
<dbReference type="Proteomes" id="UP000576082">
    <property type="component" value="Unassembled WGS sequence"/>
</dbReference>
<feature type="domain" description="Tail specific protease" evidence="1">
    <location>
        <begin position="134"/>
        <end position="344"/>
    </location>
</feature>
<dbReference type="InterPro" id="IPR029045">
    <property type="entry name" value="ClpP/crotonase-like_dom_sf"/>
</dbReference>
<organism evidence="2 3">
    <name type="scientific">Flammeovirga aprica JL-4</name>
    <dbReference type="NCBI Taxonomy" id="694437"/>
    <lineage>
        <taxon>Bacteria</taxon>
        <taxon>Pseudomonadati</taxon>
        <taxon>Bacteroidota</taxon>
        <taxon>Cytophagia</taxon>
        <taxon>Cytophagales</taxon>
        <taxon>Flammeovirgaceae</taxon>
        <taxon>Flammeovirga</taxon>
    </lineage>
</organism>
<dbReference type="PANTHER" id="PTHR32060:SF22">
    <property type="entry name" value="CARBOXYL-TERMINAL-PROCESSING PEPTIDASE 3, CHLOROPLASTIC"/>
    <property type="match status" value="1"/>
</dbReference>
<dbReference type="Pfam" id="PF14684">
    <property type="entry name" value="Tricorn_C1"/>
    <property type="match status" value="1"/>
</dbReference>
<dbReference type="PANTHER" id="PTHR32060">
    <property type="entry name" value="TAIL-SPECIFIC PROTEASE"/>
    <property type="match status" value="1"/>
</dbReference>
<evidence type="ECO:0000313" key="3">
    <source>
        <dbReference type="Proteomes" id="UP000576082"/>
    </source>
</evidence>
<dbReference type="Gene3D" id="3.90.226.10">
    <property type="entry name" value="2-enoyl-CoA Hydratase, Chain A, domain 1"/>
    <property type="match status" value="1"/>
</dbReference>
<dbReference type="RefSeq" id="WP_169656665.1">
    <property type="nucleotide sequence ID" value="NZ_JABANE010000023.1"/>
</dbReference>
<dbReference type="SMART" id="SM00245">
    <property type="entry name" value="TSPc"/>
    <property type="match status" value="1"/>
</dbReference>